<accession>A0A8B6BPX9</accession>
<feature type="non-terminal residue" evidence="3">
    <location>
        <position position="436"/>
    </location>
</feature>
<reference evidence="3" key="1">
    <citation type="submission" date="2018-11" db="EMBL/GenBank/DDBJ databases">
        <authorList>
            <person name="Alioto T."/>
            <person name="Alioto T."/>
        </authorList>
    </citation>
    <scope>NUCLEOTIDE SEQUENCE</scope>
</reference>
<dbReference type="Pfam" id="PF25244">
    <property type="entry name" value="PML_C"/>
    <property type="match status" value="1"/>
</dbReference>
<dbReference type="InterPro" id="IPR036397">
    <property type="entry name" value="RNaseH_sf"/>
</dbReference>
<evidence type="ECO:0000313" key="3">
    <source>
        <dbReference type="EMBL" id="VDH93927.1"/>
    </source>
</evidence>
<organism evidence="3 4">
    <name type="scientific">Mytilus galloprovincialis</name>
    <name type="common">Mediterranean mussel</name>
    <dbReference type="NCBI Taxonomy" id="29158"/>
    <lineage>
        <taxon>Eukaryota</taxon>
        <taxon>Metazoa</taxon>
        <taxon>Spiralia</taxon>
        <taxon>Lophotrochozoa</taxon>
        <taxon>Mollusca</taxon>
        <taxon>Bivalvia</taxon>
        <taxon>Autobranchia</taxon>
        <taxon>Pteriomorphia</taxon>
        <taxon>Mytilida</taxon>
        <taxon>Mytiloidea</taxon>
        <taxon>Mytilidae</taxon>
        <taxon>Mytilinae</taxon>
        <taxon>Mytilus</taxon>
    </lineage>
</organism>
<dbReference type="InterPro" id="IPR057617">
    <property type="entry name" value="PML_C"/>
</dbReference>
<evidence type="ECO:0000259" key="2">
    <source>
        <dbReference type="Pfam" id="PF25244"/>
    </source>
</evidence>
<dbReference type="OrthoDB" id="6119199at2759"/>
<dbReference type="Gene3D" id="3.30.420.10">
    <property type="entry name" value="Ribonuclease H-like superfamily/Ribonuclease H"/>
    <property type="match status" value="1"/>
</dbReference>
<dbReference type="Proteomes" id="UP000596742">
    <property type="component" value="Unassembled WGS sequence"/>
</dbReference>
<evidence type="ECO:0008006" key="5">
    <source>
        <dbReference type="Google" id="ProtNLM"/>
    </source>
</evidence>
<dbReference type="GO" id="GO:0003676">
    <property type="term" value="F:nucleic acid binding"/>
    <property type="evidence" value="ECO:0007669"/>
    <property type="project" value="InterPro"/>
</dbReference>
<protein>
    <recommendedName>
        <fullName evidence="5">Exonuclease domain-containing protein</fullName>
    </recommendedName>
</protein>
<feature type="domain" description="Mutator-like transposase" evidence="1">
    <location>
        <begin position="9"/>
        <end position="88"/>
    </location>
</feature>
<dbReference type="Pfam" id="PF20700">
    <property type="entry name" value="Mutator"/>
    <property type="match status" value="1"/>
</dbReference>
<dbReference type="InterPro" id="IPR049012">
    <property type="entry name" value="Mutator_transp_dom"/>
</dbReference>
<proteinExistence type="predicted"/>
<name>A0A8B6BPX9_MYTGA</name>
<evidence type="ECO:0000259" key="1">
    <source>
        <dbReference type="Pfam" id="PF20700"/>
    </source>
</evidence>
<dbReference type="AlphaFoldDB" id="A0A8B6BPX9"/>
<sequence length="436" mass="48633">MKTRQARLQQTIVNVSDSNHMKKHIRNRLYELKNKHSTLSPKVISYIMKCFNYLIAQGKGQPKKIEENLHALSKHPFGDHSSCSTDWCRFIADPSIKYKSLPYGKPLQDKALQESLTTLFQKYILNSEKLANLGSTQSNESFNKSVAAKAPKNRFYGGSRSLAYRVAAAVAQKNTGHRYTVDVNVSIGLSPGLYTRKLATLRDIQARKRKAVAITTEAKLRRIALKASRNQSSSTFEVREGVCYQSNTMIDTVTEDSDEKILEIPAPKNKPVENDSKPDISTMTHIYFDIEATGLGRTSHLTQISARRGLETFSKYILPAREITPKAAEVTGLTFQNGSLYLLDKNVPAVGVKEGLTGFISFLEKSTNNMLDDKVVTKRTANCIARSGLNLSHLRLAYSRNGRTGIKDIFSEPCGSKTRVTKSAKIIDSVSDFLKE</sequence>
<feature type="domain" description="PML C-terminal" evidence="2">
    <location>
        <begin position="366"/>
        <end position="435"/>
    </location>
</feature>
<dbReference type="EMBL" id="UYJE01000515">
    <property type="protein sequence ID" value="VDH93927.1"/>
    <property type="molecule type" value="Genomic_DNA"/>
</dbReference>
<comment type="caution">
    <text evidence="3">The sequence shown here is derived from an EMBL/GenBank/DDBJ whole genome shotgun (WGS) entry which is preliminary data.</text>
</comment>
<gene>
    <name evidence="3" type="ORF">MGAL_10B004055</name>
</gene>
<dbReference type="SUPFAM" id="SSF53098">
    <property type="entry name" value="Ribonuclease H-like"/>
    <property type="match status" value="1"/>
</dbReference>
<keyword evidence="4" id="KW-1185">Reference proteome</keyword>
<dbReference type="InterPro" id="IPR012337">
    <property type="entry name" value="RNaseH-like_sf"/>
</dbReference>
<evidence type="ECO:0000313" key="4">
    <source>
        <dbReference type="Proteomes" id="UP000596742"/>
    </source>
</evidence>